<dbReference type="EMBL" id="JPJI01000032">
    <property type="protein sequence ID" value="KEZ92086.1"/>
    <property type="molecule type" value="Genomic_DNA"/>
</dbReference>
<accession>A0A084JT02</accession>
<evidence type="ECO:0000313" key="4">
    <source>
        <dbReference type="EMBL" id="KEZ92086.1"/>
    </source>
</evidence>
<dbReference type="Pfam" id="PF18962">
    <property type="entry name" value="Por_Secre_tail"/>
    <property type="match status" value="1"/>
</dbReference>
<dbReference type="InterPro" id="IPR043504">
    <property type="entry name" value="Peptidase_S1_PA_chymotrypsin"/>
</dbReference>
<comment type="caution">
    <text evidence="4">The sequence shown here is derived from an EMBL/GenBank/DDBJ whole genome shotgun (WGS) entry which is preliminary data.</text>
</comment>
<feature type="signal peptide" evidence="2">
    <location>
        <begin position="1"/>
        <end position="20"/>
    </location>
</feature>
<feature type="domain" description="Secretion system C-terminal sorting" evidence="3">
    <location>
        <begin position="485"/>
        <end position="552"/>
    </location>
</feature>
<name>A0A084JT02_NONUL</name>
<dbReference type="PANTHER" id="PTHR36234">
    <property type="entry name" value="LYSYL ENDOPEPTIDASE"/>
    <property type="match status" value="1"/>
</dbReference>
<dbReference type="SUPFAM" id="SSF50494">
    <property type="entry name" value="Trypsin-like serine proteases"/>
    <property type="match status" value="1"/>
</dbReference>
<dbReference type="InterPro" id="IPR009003">
    <property type="entry name" value="Peptidase_S1_PA"/>
</dbReference>
<sequence>MMKKILLTLLICTVAFNLNAQVSNQTTPPSWAFNLKSQPVAEIMPSFDLQSMIAEDEIEATQVIKKPYRFGKKFSVAMDLFNSGQWTELENGDRLWRLNVVSTGARTMNFMMDRYNLPEGAEMYIYNDNHTDKIGPYTINENQEDGILGTWVVYGDNIWIEYYEPASVRGLGRISINEVVHGYRGFGEAEESFLKLNESAACNVDVMCDPNQGSTNGQDWSTIRDNYRHAVARIIINGAGLCTGTLVNNVREDGTPYFLTADHCLGNTGDGAGTSYSATGWSFGFDWYTNTPDCATNSNTVGTQNPSRVVSGATLRANRGASDVALFELNSTPPASWDLYYAGWSRATSGVTSQLSIHHPSGDIMKLARNDQSATFVTVSGISCWNIADWDYGVTEGGSSGSCLLNPQGQIIGQLLGGSAACSGTNDNGAPDFYGRFNVSWNTGGTAATQLRDWLDPDNTGAASYDGDYYSTLSTSENQVLNFSVFPNPSKDIFQFDIEEEASYQVYDLSGKVIATGEFTDNNNSVDLSAVSNGIYFINVQTINGKATAKLIKE</sequence>
<dbReference type="PANTHER" id="PTHR36234:SF5">
    <property type="entry name" value="LYSYL ENDOPEPTIDASE"/>
    <property type="match status" value="1"/>
</dbReference>
<evidence type="ECO:0000313" key="5">
    <source>
        <dbReference type="Proteomes" id="UP000028531"/>
    </source>
</evidence>
<protein>
    <submittedName>
        <fullName evidence="4">Lysyl endopeptidase</fullName>
    </submittedName>
</protein>
<feature type="chain" id="PRO_5001777361" evidence="2">
    <location>
        <begin position="21"/>
        <end position="554"/>
    </location>
</feature>
<evidence type="ECO:0000259" key="3">
    <source>
        <dbReference type="Pfam" id="PF18962"/>
    </source>
</evidence>
<dbReference type="Proteomes" id="UP000028531">
    <property type="component" value="Unassembled WGS sequence"/>
</dbReference>
<dbReference type="Gene3D" id="2.40.10.10">
    <property type="entry name" value="Trypsin-like serine proteases"/>
    <property type="match status" value="2"/>
</dbReference>
<proteinExistence type="predicted"/>
<evidence type="ECO:0000256" key="2">
    <source>
        <dbReference type="SAM" id="SignalP"/>
    </source>
</evidence>
<evidence type="ECO:0000256" key="1">
    <source>
        <dbReference type="ARBA" id="ARBA00022729"/>
    </source>
</evidence>
<dbReference type="InterPro" id="IPR026444">
    <property type="entry name" value="Secre_tail"/>
</dbReference>
<dbReference type="NCBIfam" id="TIGR04183">
    <property type="entry name" value="Por_Secre_tail"/>
    <property type="match status" value="1"/>
</dbReference>
<keyword evidence="1 2" id="KW-0732">Signal</keyword>
<gene>
    <name evidence="4" type="ORF">IL45_07995</name>
</gene>
<reference evidence="4 5" key="1">
    <citation type="submission" date="2014-07" db="EMBL/GenBank/DDBJ databases">
        <title>Draft genome sequence of Nonlabens ulvanivorans, an ulvan degrading bacterium.</title>
        <authorList>
            <person name="Kopel M."/>
            <person name="Helbert W."/>
            <person name="Henrissat B."/>
            <person name="Doniger T."/>
            <person name="Banin E."/>
        </authorList>
    </citation>
    <scope>NUCLEOTIDE SEQUENCE [LARGE SCALE GENOMIC DNA]</scope>
    <source>
        <strain evidence="4 5">PLR</strain>
    </source>
</reference>
<organism evidence="4 5">
    <name type="scientific">Nonlabens ulvanivorans</name>
    <name type="common">Persicivirga ulvanivorans</name>
    <dbReference type="NCBI Taxonomy" id="906888"/>
    <lineage>
        <taxon>Bacteria</taxon>
        <taxon>Pseudomonadati</taxon>
        <taxon>Bacteroidota</taxon>
        <taxon>Flavobacteriia</taxon>
        <taxon>Flavobacteriales</taxon>
        <taxon>Flavobacteriaceae</taxon>
        <taxon>Nonlabens</taxon>
    </lineage>
</organism>
<dbReference type="OrthoDB" id="9342482at2"/>
<dbReference type="AlphaFoldDB" id="A0A084JT02"/>